<dbReference type="Pfam" id="PF08584">
    <property type="entry name" value="Ribonuc_P_40"/>
    <property type="match status" value="1"/>
</dbReference>
<evidence type="ECO:0000313" key="1">
    <source>
        <dbReference type="EMBL" id="PCH36320.1"/>
    </source>
</evidence>
<sequence length="311" mass="33348">MLTTSTTGVCALVPVHPYTCKNISPTSALHADTQHGDSTRPTALDIAFASSDVDAALAAPRMMYYPCARTPTWFIDDVIALGLPGSDSTDTWSLDAHGVLTLAVHKPPRGNIAAEVAPLNVNTLDQKQHGSLLDWDARCGPWRVLYTLQGVPHAQLLEGSLEHVVTPAIMALPAIHFSMARTHKQTGRRTSLHSSNGRVWRACMLRAGDVTDPYVAVYAPPAQTVVASATHVRWTGLLHPSLVTDVATALTERSARGMLAAMAVHGVPTAPAVYVHADTKGTAPCAPWEGAEDTWCMLLGRNEQSREKEDA</sequence>
<dbReference type="InterPro" id="IPR013893">
    <property type="entry name" value="RNase_P_Rpp40"/>
</dbReference>
<accession>A0A2H3J236</accession>
<dbReference type="OrthoDB" id="63112at2759"/>
<dbReference type="AlphaFoldDB" id="A0A2H3J236"/>
<evidence type="ECO:0000313" key="2">
    <source>
        <dbReference type="Proteomes" id="UP000218811"/>
    </source>
</evidence>
<name>A0A2H3J236_WOLCO</name>
<keyword evidence="2" id="KW-1185">Reference proteome</keyword>
<dbReference type="Proteomes" id="UP000218811">
    <property type="component" value="Unassembled WGS sequence"/>
</dbReference>
<organism evidence="1 2">
    <name type="scientific">Wolfiporia cocos (strain MD-104)</name>
    <name type="common">Brown rot fungus</name>
    <dbReference type="NCBI Taxonomy" id="742152"/>
    <lineage>
        <taxon>Eukaryota</taxon>
        <taxon>Fungi</taxon>
        <taxon>Dikarya</taxon>
        <taxon>Basidiomycota</taxon>
        <taxon>Agaricomycotina</taxon>
        <taxon>Agaricomycetes</taxon>
        <taxon>Polyporales</taxon>
        <taxon>Phaeolaceae</taxon>
        <taxon>Wolfiporia</taxon>
    </lineage>
</organism>
<dbReference type="GO" id="GO:0001682">
    <property type="term" value="P:tRNA 5'-leader removal"/>
    <property type="evidence" value="ECO:0007669"/>
    <property type="project" value="InterPro"/>
</dbReference>
<gene>
    <name evidence="1" type="ORF">WOLCODRAFT_166840</name>
</gene>
<dbReference type="EMBL" id="KB467876">
    <property type="protein sequence ID" value="PCH36320.1"/>
    <property type="molecule type" value="Genomic_DNA"/>
</dbReference>
<dbReference type="STRING" id="742152.A0A2H3J236"/>
<protein>
    <submittedName>
        <fullName evidence="1">Uncharacterized protein</fullName>
    </submittedName>
</protein>
<reference evidence="1 2" key="1">
    <citation type="journal article" date="2012" name="Science">
        <title>The Paleozoic origin of enzymatic lignin decomposition reconstructed from 31 fungal genomes.</title>
        <authorList>
            <person name="Floudas D."/>
            <person name="Binder M."/>
            <person name="Riley R."/>
            <person name="Barry K."/>
            <person name="Blanchette R.A."/>
            <person name="Henrissat B."/>
            <person name="Martinez A.T."/>
            <person name="Otillar R."/>
            <person name="Spatafora J.W."/>
            <person name="Yadav J.S."/>
            <person name="Aerts A."/>
            <person name="Benoit I."/>
            <person name="Boyd A."/>
            <person name="Carlson A."/>
            <person name="Copeland A."/>
            <person name="Coutinho P.M."/>
            <person name="de Vries R.P."/>
            <person name="Ferreira P."/>
            <person name="Findley K."/>
            <person name="Foster B."/>
            <person name="Gaskell J."/>
            <person name="Glotzer D."/>
            <person name="Gorecki P."/>
            <person name="Heitman J."/>
            <person name="Hesse C."/>
            <person name="Hori C."/>
            <person name="Igarashi K."/>
            <person name="Jurgens J.A."/>
            <person name="Kallen N."/>
            <person name="Kersten P."/>
            <person name="Kohler A."/>
            <person name="Kuees U."/>
            <person name="Kumar T.K.A."/>
            <person name="Kuo A."/>
            <person name="LaButti K."/>
            <person name="Larrondo L.F."/>
            <person name="Lindquist E."/>
            <person name="Ling A."/>
            <person name="Lombard V."/>
            <person name="Lucas S."/>
            <person name="Lundell T."/>
            <person name="Martin R."/>
            <person name="McLaughlin D.J."/>
            <person name="Morgenstern I."/>
            <person name="Morin E."/>
            <person name="Murat C."/>
            <person name="Nagy L.G."/>
            <person name="Nolan M."/>
            <person name="Ohm R.A."/>
            <person name="Patyshakuliyeva A."/>
            <person name="Rokas A."/>
            <person name="Ruiz-Duenas F.J."/>
            <person name="Sabat G."/>
            <person name="Salamov A."/>
            <person name="Samejima M."/>
            <person name="Schmutz J."/>
            <person name="Slot J.C."/>
            <person name="St John F."/>
            <person name="Stenlid J."/>
            <person name="Sun H."/>
            <person name="Sun S."/>
            <person name="Syed K."/>
            <person name="Tsang A."/>
            <person name="Wiebenga A."/>
            <person name="Young D."/>
            <person name="Pisabarro A."/>
            <person name="Eastwood D.C."/>
            <person name="Martin F."/>
            <person name="Cullen D."/>
            <person name="Grigoriev I.V."/>
            <person name="Hibbett D.S."/>
        </authorList>
    </citation>
    <scope>NUCLEOTIDE SEQUENCE [LARGE SCALE GENOMIC DNA]</scope>
    <source>
        <strain evidence="1 2">MD-104</strain>
    </source>
</reference>
<proteinExistence type="predicted"/>
<dbReference type="GO" id="GO:0030677">
    <property type="term" value="C:ribonuclease P complex"/>
    <property type="evidence" value="ECO:0007669"/>
    <property type="project" value="InterPro"/>
</dbReference>